<evidence type="ECO:0000313" key="10">
    <source>
        <dbReference type="Proteomes" id="UP001595956"/>
    </source>
</evidence>
<feature type="transmembrane region" description="Helical" evidence="7">
    <location>
        <begin position="196"/>
        <end position="215"/>
    </location>
</feature>
<feature type="transmembrane region" description="Helical" evidence="7">
    <location>
        <begin position="154"/>
        <end position="176"/>
    </location>
</feature>
<evidence type="ECO:0000256" key="4">
    <source>
        <dbReference type="ARBA" id="ARBA00022692"/>
    </source>
</evidence>
<feature type="domain" description="ABC transmembrane type-1" evidence="8">
    <location>
        <begin position="114"/>
        <end position="315"/>
    </location>
</feature>
<evidence type="ECO:0000256" key="6">
    <source>
        <dbReference type="ARBA" id="ARBA00023136"/>
    </source>
</evidence>
<name>A0ABW0N5W4_9ACTN</name>
<organism evidence="9 10">
    <name type="scientific">Nocardioides caricicola</name>
    <dbReference type="NCBI Taxonomy" id="634770"/>
    <lineage>
        <taxon>Bacteria</taxon>
        <taxon>Bacillati</taxon>
        <taxon>Actinomycetota</taxon>
        <taxon>Actinomycetes</taxon>
        <taxon>Propionibacteriales</taxon>
        <taxon>Nocardioidaceae</taxon>
        <taxon>Nocardioides</taxon>
    </lineage>
</organism>
<dbReference type="PROSITE" id="PS50928">
    <property type="entry name" value="ABC_TM1"/>
    <property type="match status" value="1"/>
</dbReference>
<gene>
    <name evidence="9" type="ORF">ACFPKY_19565</name>
</gene>
<dbReference type="PANTHER" id="PTHR43163:SF6">
    <property type="entry name" value="DIPEPTIDE TRANSPORT SYSTEM PERMEASE PROTEIN DPPB-RELATED"/>
    <property type="match status" value="1"/>
</dbReference>
<dbReference type="Gene3D" id="1.10.3720.10">
    <property type="entry name" value="MetI-like"/>
    <property type="match status" value="1"/>
</dbReference>
<dbReference type="RefSeq" id="WP_345173329.1">
    <property type="nucleotide sequence ID" value="NZ_BAABFQ010000005.1"/>
</dbReference>
<feature type="transmembrane region" description="Helical" evidence="7">
    <location>
        <begin position="31"/>
        <end position="49"/>
    </location>
</feature>
<comment type="caution">
    <text evidence="9">The sequence shown here is derived from an EMBL/GenBank/DDBJ whole genome shotgun (WGS) entry which is preliminary data.</text>
</comment>
<evidence type="ECO:0000256" key="2">
    <source>
        <dbReference type="ARBA" id="ARBA00022448"/>
    </source>
</evidence>
<protein>
    <submittedName>
        <fullName evidence="9">ABC transporter permease</fullName>
    </submittedName>
</protein>
<evidence type="ECO:0000256" key="7">
    <source>
        <dbReference type="RuleBase" id="RU363032"/>
    </source>
</evidence>
<feature type="transmembrane region" description="Helical" evidence="7">
    <location>
        <begin position="120"/>
        <end position="142"/>
    </location>
</feature>
<dbReference type="InterPro" id="IPR035906">
    <property type="entry name" value="MetI-like_sf"/>
</dbReference>
<dbReference type="InterPro" id="IPR045621">
    <property type="entry name" value="BPD_transp_1_N"/>
</dbReference>
<keyword evidence="6 7" id="KW-0472">Membrane</keyword>
<dbReference type="Pfam" id="PF00528">
    <property type="entry name" value="BPD_transp_1"/>
    <property type="match status" value="1"/>
</dbReference>
<proteinExistence type="inferred from homology"/>
<comment type="subcellular location">
    <subcellularLocation>
        <location evidence="1 7">Cell membrane</location>
        <topology evidence="1 7">Multi-pass membrane protein</topology>
    </subcellularLocation>
</comment>
<keyword evidence="2 7" id="KW-0813">Transport</keyword>
<dbReference type="EMBL" id="JBHSMD010000006">
    <property type="protein sequence ID" value="MFC5495319.1"/>
    <property type="molecule type" value="Genomic_DNA"/>
</dbReference>
<reference evidence="10" key="1">
    <citation type="journal article" date="2019" name="Int. J. Syst. Evol. Microbiol.">
        <title>The Global Catalogue of Microorganisms (GCM) 10K type strain sequencing project: providing services to taxonomists for standard genome sequencing and annotation.</title>
        <authorList>
            <consortium name="The Broad Institute Genomics Platform"/>
            <consortium name="The Broad Institute Genome Sequencing Center for Infectious Disease"/>
            <person name="Wu L."/>
            <person name="Ma J."/>
        </authorList>
    </citation>
    <scope>NUCLEOTIDE SEQUENCE [LARGE SCALE GENOMIC DNA]</scope>
    <source>
        <strain evidence="10">KACC 13778</strain>
    </source>
</reference>
<dbReference type="Proteomes" id="UP001595956">
    <property type="component" value="Unassembled WGS sequence"/>
</dbReference>
<feature type="transmembrane region" description="Helical" evidence="7">
    <location>
        <begin position="296"/>
        <end position="322"/>
    </location>
</feature>
<evidence type="ECO:0000313" key="9">
    <source>
        <dbReference type="EMBL" id="MFC5495319.1"/>
    </source>
</evidence>
<evidence type="ECO:0000256" key="3">
    <source>
        <dbReference type="ARBA" id="ARBA00022475"/>
    </source>
</evidence>
<dbReference type="InterPro" id="IPR000515">
    <property type="entry name" value="MetI-like"/>
</dbReference>
<keyword evidence="10" id="KW-1185">Reference proteome</keyword>
<keyword evidence="3" id="KW-1003">Cell membrane</keyword>
<dbReference type="CDD" id="cd06261">
    <property type="entry name" value="TM_PBP2"/>
    <property type="match status" value="1"/>
</dbReference>
<dbReference type="PANTHER" id="PTHR43163">
    <property type="entry name" value="DIPEPTIDE TRANSPORT SYSTEM PERMEASE PROTEIN DPPB-RELATED"/>
    <property type="match status" value="1"/>
</dbReference>
<evidence type="ECO:0000256" key="1">
    <source>
        <dbReference type="ARBA" id="ARBA00004651"/>
    </source>
</evidence>
<comment type="similarity">
    <text evidence="7">Belongs to the binding-protein-dependent transport system permease family.</text>
</comment>
<accession>A0ABW0N5W4</accession>
<keyword evidence="5 7" id="KW-1133">Transmembrane helix</keyword>
<sequence length="331" mass="35140">MSLASSVAPAPRVGVTAHPWVRFGVRRLGRLLVSLWVLITASFLMIHLIPGDPVRAALGPTAPAALVAAKREEMGLDDPILVQYWHYLQNLFTGDLGTSITSQLPVSDIVSQRLPATLQLAVLAFVVAVLVAVPLGVTMGVLTRRGHGRRTELAFTTTSVIIGIIPDFLIAVGLVYVFGVNLGWLPVAGNDTPSSYVLPVLALMVGPAAILSRIIRVEMVAVLEADFVRTARAKRIPNRSVYLGHALPNALTASLTLGGLILGSMVAGTVLVENVFAWPGLGSTIVSSILNKDYQVVQAIVIVYGVAVLLVNTAVDVALALLDPRSMIRED</sequence>
<evidence type="ECO:0000256" key="5">
    <source>
        <dbReference type="ARBA" id="ARBA00022989"/>
    </source>
</evidence>
<evidence type="ECO:0000259" key="8">
    <source>
        <dbReference type="PROSITE" id="PS50928"/>
    </source>
</evidence>
<dbReference type="Pfam" id="PF19300">
    <property type="entry name" value="BPD_transp_1_N"/>
    <property type="match status" value="1"/>
</dbReference>
<dbReference type="SUPFAM" id="SSF161098">
    <property type="entry name" value="MetI-like"/>
    <property type="match status" value="1"/>
</dbReference>
<keyword evidence="4 7" id="KW-0812">Transmembrane</keyword>